<dbReference type="Pfam" id="PF00934">
    <property type="entry name" value="PE"/>
    <property type="match status" value="1"/>
</dbReference>
<dbReference type="Pfam" id="PF21526">
    <property type="entry name" value="PGRS"/>
    <property type="match status" value="1"/>
</dbReference>
<dbReference type="AlphaFoldDB" id="A0A7Z7IKD9"/>
<protein>
    <submittedName>
        <fullName evidence="2">Putative PE-PGRS family protein PE_PGRS54</fullName>
    </submittedName>
</protein>
<dbReference type="InterPro" id="IPR048996">
    <property type="entry name" value="PGRS_rpt"/>
</dbReference>
<evidence type="ECO:0000259" key="1">
    <source>
        <dbReference type="Pfam" id="PF00934"/>
    </source>
</evidence>
<gene>
    <name evidence="2" type="ORF">MSIMFB_01740</name>
</gene>
<proteinExistence type="predicted"/>
<reference evidence="2 3" key="1">
    <citation type="submission" date="2017-10" db="EMBL/GenBank/DDBJ databases">
        <authorList>
            <consortium name="Urmite Genomes"/>
        </authorList>
    </citation>
    <scope>NUCLEOTIDE SEQUENCE [LARGE SCALE GENOMIC DNA]</scope>
    <source>
        <strain evidence="2 3">FB-527</strain>
    </source>
</reference>
<comment type="caution">
    <text evidence="2">The sequence shown here is derived from an EMBL/GenBank/DDBJ whole genome shotgun (WGS) entry which is preliminary data.</text>
</comment>
<dbReference type="InterPro" id="IPR000084">
    <property type="entry name" value="PE-PGRS_N"/>
</dbReference>
<feature type="domain" description="PE" evidence="1">
    <location>
        <begin position="4"/>
        <end position="94"/>
    </location>
</feature>
<dbReference type="EMBL" id="OCTY01000002">
    <property type="protein sequence ID" value="SOJ54241.1"/>
    <property type="molecule type" value="Genomic_DNA"/>
</dbReference>
<keyword evidence="3" id="KW-1185">Reference proteome</keyword>
<sequence length="240" mass="23898">MSYLTVAPELMAAATEDLVGIGSAVDAANAAAAPATTELLAAAGDEVSIRIAALFSWHGQQYQAISAQAVNFHQHFVQTLNTGTGSYLAAEAFNAEQNLLNLVNAPAEALLGRPIIGDGANATTPGGAGGDGGLLFGNGGNGAAGSAGQAGGAGGSGGWLFGKGGAGGVGGVGIRGGGDLRGEQLRNRRRRRCGQRSFRAPHRFPSAIGIANPCCSSIGNTPLNVTKSNTRICPSPLCAD</sequence>
<dbReference type="InterPro" id="IPR038332">
    <property type="entry name" value="PPE_sf"/>
</dbReference>
<dbReference type="Proteomes" id="UP000554965">
    <property type="component" value="Unassembled WGS sequence"/>
</dbReference>
<organism evidence="2 3">
    <name type="scientific">Mycobacterium simulans</name>
    <dbReference type="NCBI Taxonomy" id="627089"/>
    <lineage>
        <taxon>Bacteria</taxon>
        <taxon>Bacillati</taxon>
        <taxon>Actinomycetota</taxon>
        <taxon>Actinomycetes</taxon>
        <taxon>Mycobacteriales</taxon>
        <taxon>Mycobacteriaceae</taxon>
        <taxon>Mycobacterium</taxon>
    </lineage>
</organism>
<evidence type="ECO:0000313" key="3">
    <source>
        <dbReference type="Proteomes" id="UP000554965"/>
    </source>
</evidence>
<name>A0A7Z7IKD9_9MYCO</name>
<dbReference type="Gene3D" id="1.10.287.850">
    <property type="entry name" value="HP0062-like domain"/>
    <property type="match status" value="1"/>
</dbReference>
<accession>A0A7Z7IKD9</accession>
<dbReference type="SUPFAM" id="SSF140459">
    <property type="entry name" value="PE/PPE dimer-like"/>
    <property type="match status" value="1"/>
</dbReference>
<evidence type="ECO:0000313" key="2">
    <source>
        <dbReference type="EMBL" id="SOJ54241.1"/>
    </source>
</evidence>